<keyword evidence="1" id="KW-0472">Membrane</keyword>
<dbReference type="GO" id="GO:0016491">
    <property type="term" value="F:oxidoreductase activity"/>
    <property type="evidence" value="ECO:0007669"/>
    <property type="project" value="InterPro"/>
</dbReference>
<keyword evidence="1" id="KW-1133">Transmembrane helix</keyword>
<feature type="domain" description="Fatty acid desaturase" evidence="2">
    <location>
        <begin position="88"/>
        <end position="362"/>
    </location>
</feature>
<dbReference type="GO" id="GO:0006629">
    <property type="term" value="P:lipid metabolic process"/>
    <property type="evidence" value="ECO:0007669"/>
    <property type="project" value="InterPro"/>
</dbReference>
<comment type="caution">
    <text evidence="3">The sequence shown here is derived from an EMBL/GenBank/DDBJ whole genome shotgun (WGS) entry which is preliminary data.</text>
</comment>
<protein>
    <submittedName>
        <fullName evidence="3">Uu.00g118970.m01.CDS01</fullName>
    </submittedName>
</protein>
<evidence type="ECO:0000313" key="4">
    <source>
        <dbReference type="Proteomes" id="UP001295740"/>
    </source>
</evidence>
<dbReference type="InterPro" id="IPR012171">
    <property type="entry name" value="Fatty_acid_desaturase"/>
</dbReference>
<name>A0AAI8VGJ9_9PEZI</name>
<feature type="transmembrane region" description="Helical" evidence="1">
    <location>
        <begin position="240"/>
        <end position="263"/>
    </location>
</feature>
<feature type="transmembrane region" description="Helical" evidence="1">
    <location>
        <begin position="269"/>
        <end position="290"/>
    </location>
</feature>
<sequence>MSETWVTETVHGEVVKGGEIQSLINGKEVTFDIKQLRDKIPPHCLHGSLPRSLAYVFRDLAMFAALLMAVIWLEPKLDTLTSRCLRYLVYPFLAGLPLTGLWVIGHECGHGGFSTYSAANNTVGFLLHSALLTPYFAWRSSHGRHHQYANNMSTDLNYVPFTRDEYEDSAHGTASRDHMTEDAPAMVVVRIIIQQVIGWPWYLLTHITAGPESSPRKSKGWWDNSHFLPSSSLFRESEGVNILASDLGIACMCGLLYVAGTSFGFQSLLWGYVLPWMWVNHWIVMVTYLHHTSPDLPKFKAESWTYLRGALATVDRDPGFVLRHMLHHIIDLHVVHHLFPRIPHYHYHEATEAIKPLLGNLYHSDKQNYWRALWEAFTQCQWVEPIPAKTRQARPDHSTKDAEGVYRTEKDMSDEDGVLWYRGGRMPQPVTVMRGS</sequence>
<gene>
    <name evidence="3" type="ORF">KHLLAP_LOCUS4971</name>
</gene>
<dbReference type="CDD" id="cd03507">
    <property type="entry name" value="Delta12-FADS-like"/>
    <property type="match status" value="1"/>
</dbReference>
<evidence type="ECO:0000313" key="3">
    <source>
        <dbReference type="EMBL" id="CAJ2504503.1"/>
    </source>
</evidence>
<accession>A0AAI8VGJ9</accession>
<dbReference type="Pfam" id="PF00487">
    <property type="entry name" value="FA_desaturase"/>
    <property type="match status" value="1"/>
</dbReference>
<dbReference type="InterPro" id="IPR005804">
    <property type="entry name" value="FA_desaturase_dom"/>
</dbReference>
<feature type="transmembrane region" description="Helical" evidence="1">
    <location>
        <begin position="116"/>
        <end position="138"/>
    </location>
</feature>
<dbReference type="AlphaFoldDB" id="A0AAI8VGJ9"/>
<keyword evidence="1" id="KW-0812">Transmembrane</keyword>
<dbReference type="Proteomes" id="UP001295740">
    <property type="component" value="Unassembled WGS sequence"/>
</dbReference>
<proteinExistence type="predicted"/>
<reference evidence="3" key="1">
    <citation type="submission" date="2023-10" db="EMBL/GenBank/DDBJ databases">
        <authorList>
            <person name="Hackl T."/>
        </authorList>
    </citation>
    <scope>NUCLEOTIDE SEQUENCE</scope>
</reference>
<evidence type="ECO:0000256" key="1">
    <source>
        <dbReference type="SAM" id="Phobius"/>
    </source>
</evidence>
<keyword evidence="4" id="KW-1185">Reference proteome</keyword>
<feature type="transmembrane region" description="Helical" evidence="1">
    <location>
        <begin position="85"/>
        <end position="104"/>
    </location>
</feature>
<dbReference type="PANTHER" id="PTHR32100">
    <property type="entry name" value="OMEGA-6 FATTY ACID DESATURASE, CHLOROPLASTIC"/>
    <property type="match status" value="1"/>
</dbReference>
<feature type="transmembrane region" description="Helical" evidence="1">
    <location>
        <begin position="55"/>
        <end position="73"/>
    </location>
</feature>
<organism evidence="3 4">
    <name type="scientific">Anthostomella pinea</name>
    <dbReference type="NCBI Taxonomy" id="933095"/>
    <lineage>
        <taxon>Eukaryota</taxon>
        <taxon>Fungi</taxon>
        <taxon>Dikarya</taxon>
        <taxon>Ascomycota</taxon>
        <taxon>Pezizomycotina</taxon>
        <taxon>Sordariomycetes</taxon>
        <taxon>Xylariomycetidae</taxon>
        <taxon>Xylariales</taxon>
        <taxon>Xylariaceae</taxon>
        <taxon>Anthostomella</taxon>
    </lineage>
</organism>
<dbReference type="EMBL" id="CAUWAG010000006">
    <property type="protein sequence ID" value="CAJ2504503.1"/>
    <property type="molecule type" value="Genomic_DNA"/>
</dbReference>
<evidence type="ECO:0000259" key="2">
    <source>
        <dbReference type="Pfam" id="PF00487"/>
    </source>
</evidence>